<dbReference type="Pfam" id="PF04082">
    <property type="entry name" value="Fungal_trans"/>
    <property type="match status" value="1"/>
</dbReference>
<dbReference type="PANTHER" id="PTHR46910">
    <property type="entry name" value="TRANSCRIPTION FACTOR PDR1"/>
    <property type="match status" value="1"/>
</dbReference>
<protein>
    <recommendedName>
        <fullName evidence="2">Xylanolytic transcriptional activator regulatory domain-containing protein</fullName>
    </recommendedName>
</protein>
<dbReference type="GO" id="GO:0006351">
    <property type="term" value="P:DNA-templated transcription"/>
    <property type="evidence" value="ECO:0007669"/>
    <property type="project" value="InterPro"/>
</dbReference>
<dbReference type="InterPro" id="IPR007219">
    <property type="entry name" value="XnlR_reg_dom"/>
</dbReference>
<keyword evidence="1" id="KW-0539">Nucleus</keyword>
<dbReference type="Proteomes" id="UP000019471">
    <property type="component" value="Unassembled WGS sequence"/>
</dbReference>
<dbReference type="PANTHER" id="PTHR46910:SF25">
    <property type="entry name" value="ABC-TRANSPORTER-REGULATING TRANSCRIPTION FACTOR"/>
    <property type="match status" value="1"/>
</dbReference>
<feature type="domain" description="Xylanolytic transcriptional activator regulatory" evidence="2">
    <location>
        <begin position="137"/>
        <end position="211"/>
    </location>
</feature>
<dbReference type="eggNOG" id="ENOG502QZJZ">
    <property type="taxonomic scope" value="Eukaryota"/>
</dbReference>
<dbReference type="GO" id="GO:0003677">
    <property type="term" value="F:DNA binding"/>
    <property type="evidence" value="ECO:0007669"/>
    <property type="project" value="InterPro"/>
</dbReference>
<gene>
    <name evidence="3" type="ORF">A1O5_11812</name>
</gene>
<dbReference type="OrthoDB" id="4156250at2759"/>
<keyword evidence="4" id="KW-1185">Reference proteome</keyword>
<evidence type="ECO:0000256" key="1">
    <source>
        <dbReference type="ARBA" id="ARBA00023242"/>
    </source>
</evidence>
<dbReference type="STRING" id="1182543.W9WAD7"/>
<accession>W9WAD7</accession>
<dbReference type="GO" id="GO:0008270">
    <property type="term" value="F:zinc ion binding"/>
    <property type="evidence" value="ECO:0007669"/>
    <property type="project" value="InterPro"/>
</dbReference>
<organism evidence="3 4">
    <name type="scientific">Cladophialophora psammophila CBS 110553</name>
    <dbReference type="NCBI Taxonomy" id="1182543"/>
    <lineage>
        <taxon>Eukaryota</taxon>
        <taxon>Fungi</taxon>
        <taxon>Dikarya</taxon>
        <taxon>Ascomycota</taxon>
        <taxon>Pezizomycotina</taxon>
        <taxon>Eurotiomycetes</taxon>
        <taxon>Chaetothyriomycetidae</taxon>
        <taxon>Chaetothyriales</taxon>
        <taxon>Herpotrichiellaceae</taxon>
        <taxon>Cladophialophora</taxon>
    </lineage>
</organism>
<proteinExistence type="predicted"/>
<comment type="caution">
    <text evidence="3">The sequence shown here is derived from an EMBL/GenBank/DDBJ whole genome shotgun (WGS) entry which is preliminary data.</text>
</comment>
<dbReference type="InterPro" id="IPR050987">
    <property type="entry name" value="AtrR-like"/>
</dbReference>
<dbReference type="RefSeq" id="XP_007750572.1">
    <property type="nucleotide sequence ID" value="XM_007752382.1"/>
</dbReference>
<dbReference type="HOGENOM" id="CLU_016058_2_1_1"/>
<name>W9WAD7_9EURO</name>
<dbReference type="CDD" id="cd12148">
    <property type="entry name" value="fungal_TF_MHR"/>
    <property type="match status" value="1"/>
</dbReference>
<evidence type="ECO:0000313" key="3">
    <source>
        <dbReference type="EMBL" id="EXJ61496.1"/>
    </source>
</evidence>
<sequence>MTRPLSIERQPDPDYETAMLWATAYFEESIEHTLGLVPRQAFECRLQQHYSQSEPVGADFAWYSLRNTVFAIGSRLVLGRGGGPVNYATAQRQSWLYFENALAVHTNLVYMPSNISAIECILLMAFYCEGISAPSLEYMLLSTAIRLAFSKRLHLQPPSQCSLSESEKATRNWLLWVMYLYDKHIAYRSGRPSMIRDDDINVALPTAPRHDTHTDLGLLLASVRHAQISYAIERELFGTKSRVRSIEEISKTVKKLDADLRAWYADLRQEYLLYTPNRPKVLHPRISHIHFLFLQHCFHGALCVLHSVFAQPWRESQLQQRQSAEYAKQAQESASIIAEASRAIVLDSQRFAIDASTPAWLMFYFPVLAATNLFLNIVRSPTNPRAQSDVTLIEIVAGMFARLDYASGGQLNISFPREVAEHARNLAFKCREWNPDADSRQWTSELDKLFPSGTEMSGDYEVSEILTDRLNIL</sequence>
<evidence type="ECO:0000259" key="2">
    <source>
        <dbReference type="SMART" id="SM00906"/>
    </source>
</evidence>
<dbReference type="GO" id="GO:0003700">
    <property type="term" value="F:DNA-binding transcription factor activity"/>
    <property type="evidence" value="ECO:0007669"/>
    <property type="project" value="InterPro"/>
</dbReference>
<evidence type="ECO:0000313" key="4">
    <source>
        <dbReference type="Proteomes" id="UP000019471"/>
    </source>
</evidence>
<dbReference type="SMART" id="SM00906">
    <property type="entry name" value="Fungal_trans"/>
    <property type="match status" value="1"/>
</dbReference>
<reference evidence="3 4" key="1">
    <citation type="submission" date="2013-03" db="EMBL/GenBank/DDBJ databases">
        <title>The Genome Sequence of Cladophialophora psammophila CBS 110553.</title>
        <authorList>
            <consortium name="The Broad Institute Genomics Platform"/>
            <person name="Cuomo C."/>
            <person name="de Hoog S."/>
            <person name="Gorbushina A."/>
            <person name="Walker B."/>
            <person name="Young S.K."/>
            <person name="Zeng Q."/>
            <person name="Gargeya S."/>
            <person name="Fitzgerald M."/>
            <person name="Haas B."/>
            <person name="Abouelleil A."/>
            <person name="Allen A.W."/>
            <person name="Alvarado L."/>
            <person name="Arachchi H.M."/>
            <person name="Berlin A.M."/>
            <person name="Chapman S.B."/>
            <person name="Gainer-Dewar J."/>
            <person name="Goldberg J."/>
            <person name="Griggs A."/>
            <person name="Gujja S."/>
            <person name="Hansen M."/>
            <person name="Howarth C."/>
            <person name="Imamovic A."/>
            <person name="Ireland A."/>
            <person name="Larimer J."/>
            <person name="McCowan C."/>
            <person name="Murphy C."/>
            <person name="Pearson M."/>
            <person name="Poon T.W."/>
            <person name="Priest M."/>
            <person name="Roberts A."/>
            <person name="Saif S."/>
            <person name="Shea T."/>
            <person name="Sisk P."/>
            <person name="Sykes S."/>
            <person name="Wortman J."/>
            <person name="Nusbaum C."/>
            <person name="Birren B."/>
        </authorList>
    </citation>
    <scope>NUCLEOTIDE SEQUENCE [LARGE SCALE GENOMIC DNA]</scope>
    <source>
        <strain evidence="3 4">CBS 110553</strain>
    </source>
</reference>
<dbReference type="EMBL" id="AMGX01000028">
    <property type="protein sequence ID" value="EXJ61496.1"/>
    <property type="molecule type" value="Genomic_DNA"/>
</dbReference>
<dbReference type="AlphaFoldDB" id="W9WAD7"/>
<dbReference type="GeneID" id="19196499"/>